<dbReference type="Pfam" id="PF06320">
    <property type="entry name" value="GCN5L1"/>
    <property type="match status" value="1"/>
</dbReference>
<evidence type="ECO:0000313" key="4">
    <source>
        <dbReference type="EMBL" id="KAL1884544.1"/>
    </source>
</evidence>
<comment type="similarity">
    <text evidence="1">Belongs to the BLOC1S1 family.</text>
</comment>
<feature type="region of interest" description="Disordered" evidence="3">
    <location>
        <begin position="114"/>
        <end position="195"/>
    </location>
</feature>
<proteinExistence type="inferred from homology"/>
<evidence type="ECO:0000313" key="5">
    <source>
        <dbReference type="Proteomes" id="UP001583193"/>
    </source>
</evidence>
<sequence length="195" mass="21343">MPPQLLPNNPQPSPAQRTAEARTAFTASLNSVGSNLDAELRSRAANLHSNAAALNKQENELQRATAGLAKQNDQWQKVADQAREGLKEIGDVQNWAELIERDLLIVEETLRLAEEEEGEEQEVGEDGGAVGDGVDLRKKQKGKGKARVVVDEDGEEGDEGGDRGQSENAHDGDVVMNDNAKSQEAPVKQGRWRWW</sequence>
<reference evidence="4 5" key="1">
    <citation type="journal article" date="2024" name="IMA Fungus">
        <title>IMA Genome - F19 : A genome assembly and annotation guide to empower mycologists, including annotated draft genome sequences of Ceratocystis pirilliformis, Diaporthe australafricana, Fusarium ophioides, Paecilomyces lecythidis, and Sporothrix stenoceras.</title>
        <authorList>
            <person name="Aylward J."/>
            <person name="Wilson A.M."/>
            <person name="Visagie C.M."/>
            <person name="Spraker J."/>
            <person name="Barnes I."/>
            <person name="Buitendag C."/>
            <person name="Ceriani C."/>
            <person name="Del Mar Angel L."/>
            <person name="du Plessis D."/>
            <person name="Fuchs T."/>
            <person name="Gasser K."/>
            <person name="Kramer D."/>
            <person name="Li W."/>
            <person name="Munsamy K."/>
            <person name="Piso A."/>
            <person name="Price J.L."/>
            <person name="Sonnekus B."/>
            <person name="Thomas C."/>
            <person name="van der Nest A."/>
            <person name="van Dijk A."/>
            <person name="van Heerden A."/>
            <person name="van Vuuren N."/>
            <person name="Yilmaz N."/>
            <person name="Duong T.A."/>
            <person name="van der Merwe N.A."/>
            <person name="Wingfield M.J."/>
            <person name="Wingfield B.D."/>
        </authorList>
    </citation>
    <scope>NUCLEOTIDE SEQUENCE [LARGE SCALE GENOMIC DNA]</scope>
    <source>
        <strain evidence="4 5">CMW 18167</strain>
    </source>
</reference>
<dbReference type="PANTHER" id="PTHR13073">
    <property type="entry name" value="BLOC-1 COMPLEX SUBUNIT 1"/>
    <property type="match status" value="1"/>
</dbReference>
<feature type="compositionally biased region" description="Pro residues" evidence="3">
    <location>
        <begin position="1"/>
        <end position="13"/>
    </location>
</feature>
<dbReference type="Proteomes" id="UP001583193">
    <property type="component" value="Unassembled WGS sequence"/>
</dbReference>
<dbReference type="EMBL" id="JAVDPF010000004">
    <property type="protein sequence ID" value="KAL1884544.1"/>
    <property type="molecule type" value="Genomic_DNA"/>
</dbReference>
<dbReference type="PANTHER" id="PTHR13073:SF0">
    <property type="entry name" value="BIOGENESIS OF LYSOSOME-RELATED ORGANELLES COMPLEX 1 SUBUNIT 1"/>
    <property type="match status" value="1"/>
</dbReference>
<feature type="compositionally biased region" description="Acidic residues" evidence="3">
    <location>
        <begin position="114"/>
        <end position="125"/>
    </location>
</feature>
<accession>A0ABR3Y896</accession>
<protein>
    <recommendedName>
        <fullName evidence="2">Biogenesis of lysosome-related organelles complex 1 subunit 1</fullName>
    </recommendedName>
</protein>
<evidence type="ECO:0000256" key="2">
    <source>
        <dbReference type="ARBA" id="ARBA00019577"/>
    </source>
</evidence>
<keyword evidence="5" id="KW-1185">Reference proteome</keyword>
<feature type="compositionally biased region" description="Basic and acidic residues" evidence="3">
    <location>
        <begin position="160"/>
        <end position="173"/>
    </location>
</feature>
<dbReference type="InterPro" id="IPR009395">
    <property type="entry name" value="BLOC1S1"/>
</dbReference>
<name>A0ABR3Y896_9EURO</name>
<feature type="region of interest" description="Disordered" evidence="3">
    <location>
        <begin position="1"/>
        <end position="20"/>
    </location>
</feature>
<evidence type="ECO:0000256" key="1">
    <source>
        <dbReference type="ARBA" id="ARBA00007133"/>
    </source>
</evidence>
<evidence type="ECO:0000256" key="3">
    <source>
        <dbReference type="SAM" id="MobiDB-lite"/>
    </source>
</evidence>
<comment type="caution">
    <text evidence="4">The sequence shown here is derived from an EMBL/GenBank/DDBJ whole genome shotgun (WGS) entry which is preliminary data.</text>
</comment>
<gene>
    <name evidence="4" type="ORF">Plec18167_002134</name>
</gene>
<organism evidence="4 5">
    <name type="scientific">Paecilomyces lecythidis</name>
    <dbReference type="NCBI Taxonomy" id="3004212"/>
    <lineage>
        <taxon>Eukaryota</taxon>
        <taxon>Fungi</taxon>
        <taxon>Dikarya</taxon>
        <taxon>Ascomycota</taxon>
        <taxon>Pezizomycotina</taxon>
        <taxon>Eurotiomycetes</taxon>
        <taxon>Eurotiomycetidae</taxon>
        <taxon>Eurotiales</taxon>
        <taxon>Thermoascaceae</taxon>
        <taxon>Paecilomyces</taxon>
    </lineage>
</organism>